<reference evidence="2 3" key="1">
    <citation type="submission" date="2024-01" db="EMBL/GenBank/DDBJ databases">
        <title>The genomes of 5 underutilized Papilionoideae crops provide insights into root nodulation and disease resistanc.</title>
        <authorList>
            <person name="Jiang F."/>
        </authorList>
    </citation>
    <scope>NUCLEOTIDE SEQUENCE [LARGE SCALE GENOMIC DNA]</scope>
    <source>
        <strain evidence="2">JINMINGXINNONG_FW02</strain>
        <tissue evidence="2">Leaves</tissue>
    </source>
</reference>
<evidence type="ECO:0000313" key="2">
    <source>
        <dbReference type="EMBL" id="KAK7374457.1"/>
    </source>
</evidence>
<accession>A0AAN9NKH5</accession>
<organism evidence="2 3">
    <name type="scientific">Phaseolus coccineus</name>
    <name type="common">Scarlet runner bean</name>
    <name type="synonym">Phaseolus multiflorus</name>
    <dbReference type="NCBI Taxonomy" id="3886"/>
    <lineage>
        <taxon>Eukaryota</taxon>
        <taxon>Viridiplantae</taxon>
        <taxon>Streptophyta</taxon>
        <taxon>Embryophyta</taxon>
        <taxon>Tracheophyta</taxon>
        <taxon>Spermatophyta</taxon>
        <taxon>Magnoliopsida</taxon>
        <taxon>eudicotyledons</taxon>
        <taxon>Gunneridae</taxon>
        <taxon>Pentapetalae</taxon>
        <taxon>rosids</taxon>
        <taxon>fabids</taxon>
        <taxon>Fabales</taxon>
        <taxon>Fabaceae</taxon>
        <taxon>Papilionoideae</taxon>
        <taxon>50 kb inversion clade</taxon>
        <taxon>NPAAA clade</taxon>
        <taxon>indigoferoid/millettioid clade</taxon>
        <taxon>Phaseoleae</taxon>
        <taxon>Phaseolus</taxon>
    </lineage>
</organism>
<comment type="caution">
    <text evidence="2">The sequence shown here is derived from an EMBL/GenBank/DDBJ whole genome shotgun (WGS) entry which is preliminary data.</text>
</comment>
<dbReference type="PROSITE" id="PS51257">
    <property type="entry name" value="PROKAR_LIPOPROTEIN"/>
    <property type="match status" value="1"/>
</dbReference>
<dbReference type="EMBL" id="JAYMYR010000003">
    <property type="protein sequence ID" value="KAK7374457.1"/>
    <property type="molecule type" value="Genomic_DNA"/>
</dbReference>
<sequence>MQRKSPGRQNTRTPSTYILAYSCLTGIEDDKTKSEAKLSCLSMKKRKLNNTYVSYQLPPTIYPNMSNAVKAKHKGKQATRDTGPYEEQPKFTF</sequence>
<keyword evidence="3" id="KW-1185">Reference proteome</keyword>
<evidence type="ECO:0000313" key="3">
    <source>
        <dbReference type="Proteomes" id="UP001374584"/>
    </source>
</evidence>
<gene>
    <name evidence="2" type="ORF">VNO80_07887</name>
</gene>
<name>A0AAN9NKH5_PHACN</name>
<evidence type="ECO:0000256" key="1">
    <source>
        <dbReference type="SAM" id="MobiDB-lite"/>
    </source>
</evidence>
<dbReference type="AlphaFoldDB" id="A0AAN9NKH5"/>
<dbReference type="Proteomes" id="UP001374584">
    <property type="component" value="Unassembled WGS sequence"/>
</dbReference>
<proteinExistence type="predicted"/>
<protein>
    <submittedName>
        <fullName evidence="2">Uncharacterized protein</fullName>
    </submittedName>
</protein>
<feature type="region of interest" description="Disordered" evidence="1">
    <location>
        <begin position="69"/>
        <end position="93"/>
    </location>
</feature>